<keyword evidence="4" id="KW-1185">Reference proteome</keyword>
<dbReference type="Proteomes" id="UP000344571">
    <property type="component" value="Chromosome"/>
</dbReference>
<dbReference type="Proteomes" id="UP000243750">
    <property type="component" value="Unassembled WGS sequence"/>
</dbReference>
<evidence type="ECO:0000313" key="3">
    <source>
        <dbReference type="Proteomes" id="UP000243750"/>
    </source>
</evidence>
<gene>
    <name evidence="1" type="ORF">CO192_16355</name>
    <name evidence="2" type="ORF">EAO82_09770</name>
</gene>
<reference evidence="1 3" key="1">
    <citation type="submission" date="2017-09" db="EMBL/GenBank/DDBJ databases">
        <title>Bacterial and phytoplankton interrelationship in Kongsfjorden, an Arctic fjord.</title>
        <authorList>
            <person name="Sinha R."/>
            <person name="Krishnan K."/>
        </authorList>
    </citation>
    <scope>NUCLEOTIDE SEQUENCE [LARGE SCALE GENOMIC DNA]</scope>
    <source>
        <strain evidence="1 3">58</strain>
    </source>
</reference>
<name>A0AA91U0R8_9GAMM</name>
<organism evidence="1 3">
    <name type="scientific">Halopseudomonas pelagia</name>
    <dbReference type="NCBI Taxonomy" id="553151"/>
    <lineage>
        <taxon>Bacteria</taxon>
        <taxon>Pseudomonadati</taxon>
        <taxon>Pseudomonadota</taxon>
        <taxon>Gammaproteobacteria</taxon>
        <taxon>Pseudomonadales</taxon>
        <taxon>Pseudomonadaceae</taxon>
        <taxon>Halopseudomonas</taxon>
    </lineage>
</organism>
<sequence>MSRALTPGPRNPAPVSALARLPLLWLLFVGLALCINSASFGAKAVVGSGYVSQIEHFVFAGNSDPARILPRAADLLGDDGDPAPQWLAIATQLFTLHPPLPLPGLTAPRAVLSSYHGNLFQQAPRAPPSV</sequence>
<protein>
    <submittedName>
        <fullName evidence="1">Uncharacterized protein</fullName>
    </submittedName>
</protein>
<dbReference type="RefSeq" id="WP_096347610.1">
    <property type="nucleotide sequence ID" value="NZ_CP033116.1"/>
</dbReference>
<evidence type="ECO:0000313" key="2">
    <source>
        <dbReference type="EMBL" id="QFY56634.1"/>
    </source>
</evidence>
<evidence type="ECO:0000313" key="4">
    <source>
        <dbReference type="Proteomes" id="UP000344571"/>
    </source>
</evidence>
<dbReference type="EMBL" id="NWMT01000214">
    <property type="protein sequence ID" value="PCC98353.1"/>
    <property type="molecule type" value="Genomic_DNA"/>
</dbReference>
<accession>A0AA91U0R8</accession>
<proteinExistence type="predicted"/>
<reference evidence="2 4" key="2">
    <citation type="submission" date="2018-10" db="EMBL/GenBank/DDBJ databases">
        <title>Complete genome sequence of Pseudomonas pelagia strain Kongs-67.</title>
        <authorList>
            <person name="Sinha R.K."/>
            <person name="Krishnan K."/>
        </authorList>
    </citation>
    <scope>NUCLEOTIDE SEQUENCE [LARGE SCALE GENOMIC DNA]</scope>
    <source>
        <strain evidence="2 4">Kongs-67</strain>
    </source>
</reference>
<dbReference type="AlphaFoldDB" id="A0AA91U0R8"/>
<dbReference type="EMBL" id="CP033116">
    <property type="protein sequence ID" value="QFY56634.1"/>
    <property type="molecule type" value="Genomic_DNA"/>
</dbReference>
<evidence type="ECO:0000313" key="1">
    <source>
        <dbReference type="EMBL" id="PCC98353.1"/>
    </source>
</evidence>